<proteinExistence type="predicted"/>
<evidence type="ECO:0000313" key="1">
    <source>
        <dbReference type="EMBL" id="SDS60462.1"/>
    </source>
</evidence>
<gene>
    <name evidence="1" type="ORF">SAMN05216198_2325</name>
</gene>
<dbReference type="STRING" id="797277.SAMN05216198_2325"/>
<dbReference type="AlphaFoldDB" id="A0A1H1TJT4"/>
<protein>
    <submittedName>
        <fullName evidence="1">Uncharacterized protein</fullName>
    </submittedName>
</protein>
<keyword evidence="2" id="KW-1185">Reference proteome</keyword>
<accession>A0A1H1TJT4</accession>
<reference evidence="2" key="1">
    <citation type="submission" date="2016-10" db="EMBL/GenBank/DDBJ databases">
        <authorList>
            <person name="Varghese N."/>
            <person name="Submissions S."/>
        </authorList>
    </citation>
    <scope>NUCLEOTIDE SEQUENCE [LARGE SCALE GENOMIC DNA]</scope>
    <source>
        <strain evidence="2">2SM5</strain>
    </source>
</reference>
<evidence type="ECO:0000313" key="2">
    <source>
        <dbReference type="Proteomes" id="UP000243426"/>
    </source>
</evidence>
<organism evidence="1 2">
    <name type="scientific">Halopseudomonas litoralis</name>
    <dbReference type="NCBI Taxonomy" id="797277"/>
    <lineage>
        <taxon>Bacteria</taxon>
        <taxon>Pseudomonadati</taxon>
        <taxon>Pseudomonadota</taxon>
        <taxon>Gammaproteobacteria</taxon>
        <taxon>Pseudomonadales</taxon>
        <taxon>Pseudomonadaceae</taxon>
        <taxon>Halopseudomonas</taxon>
    </lineage>
</organism>
<dbReference type="Proteomes" id="UP000243426">
    <property type="component" value="Chromosome I"/>
</dbReference>
<sequence length="32" mass="3769">MELVRQVGWFAILRSVALEGSRWHTNHYANNL</sequence>
<name>A0A1H1TJT4_9GAMM</name>
<dbReference type="EMBL" id="LT629748">
    <property type="protein sequence ID" value="SDS60462.1"/>
    <property type="molecule type" value="Genomic_DNA"/>
</dbReference>